<dbReference type="Proteomes" id="UP000501076">
    <property type="component" value="Chromosome"/>
</dbReference>
<dbReference type="EMBL" id="CP045272">
    <property type="protein sequence ID" value="QJX76251.1"/>
    <property type="molecule type" value="Genomic_DNA"/>
</dbReference>
<protein>
    <submittedName>
        <fullName evidence="1">Uncharacterized protein</fullName>
    </submittedName>
</protein>
<dbReference type="AlphaFoldDB" id="A0A6M6DN99"/>
<evidence type="ECO:0000313" key="2">
    <source>
        <dbReference type="Proteomes" id="UP000501076"/>
    </source>
</evidence>
<dbReference type="RefSeq" id="WP_171776780.1">
    <property type="nucleotide sequence ID" value="NZ_CP045272.1"/>
</dbReference>
<organism evidence="1 2">
    <name type="scientific">Priestia megaterium</name>
    <name type="common">Bacillus megaterium</name>
    <dbReference type="NCBI Taxonomy" id="1404"/>
    <lineage>
        <taxon>Bacteria</taxon>
        <taxon>Bacillati</taxon>
        <taxon>Bacillota</taxon>
        <taxon>Bacilli</taxon>
        <taxon>Bacillales</taxon>
        <taxon>Bacillaceae</taxon>
        <taxon>Priestia</taxon>
    </lineage>
</organism>
<accession>A0A6M6DN99</accession>
<name>A0A6M6DN99_PRIMG</name>
<sequence length="60" mass="6967">MENIISLPIGTLIVIRTIVLKMASRFLDIYVEIIGTLMQLTQQDCSRWKIHLDTEFLFGK</sequence>
<proteinExistence type="predicted"/>
<reference evidence="1 2" key="1">
    <citation type="submission" date="2019-10" db="EMBL/GenBank/DDBJ databases">
        <title>Complete genome sequences for adaption low water activity.</title>
        <authorList>
            <person name="Zhao L."/>
            <person name="Zhong J."/>
        </authorList>
    </citation>
    <scope>NUCLEOTIDE SEQUENCE [LARGE SCALE GENOMIC DNA]</scope>
    <source>
        <strain evidence="1 2">FDU301</strain>
    </source>
</reference>
<gene>
    <name evidence="1" type="ORF">FDZ14_08555</name>
</gene>
<evidence type="ECO:0000313" key="1">
    <source>
        <dbReference type="EMBL" id="QJX76251.1"/>
    </source>
</evidence>